<dbReference type="AlphaFoldDB" id="A0A538TQK2"/>
<dbReference type="Pfam" id="PF12706">
    <property type="entry name" value="Lactamase_B_2"/>
    <property type="match status" value="1"/>
</dbReference>
<evidence type="ECO:0000313" key="3">
    <source>
        <dbReference type="Proteomes" id="UP000317691"/>
    </source>
</evidence>
<evidence type="ECO:0000259" key="1">
    <source>
        <dbReference type="Pfam" id="PF12706"/>
    </source>
</evidence>
<dbReference type="GO" id="GO:0016787">
    <property type="term" value="F:hydrolase activity"/>
    <property type="evidence" value="ECO:0007669"/>
    <property type="project" value="UniProtKB-KW"/>
</dbReference>
<dbReference type="Gene3D" id="3.60.15.10">
    <property type="entry name" value="Ribonuclease Z/Hydroxyacylglutathione hydrolase-like"/>
    <property type="match status" value="1"/>
</dbReference>
<name>A0A538TQK2_UNCEI</name>
<reference evidence="2 3" key="1">
    <citation type="journal article" date="2019" name="Nat. Microbiol.">
        <title>Mediterranean grassland soil C-N compound turnover is dependent on rainfall and depth, and is mediated by genomically divergent microorganisms.</title>
        <authorList>
            <person name="Diamond S."/>
            <person name="Andeer P.F."/>
            <person name="Li Z."/>
            <person name="Crits-Christoph A."/>
            <person name="Burstein D."/>
            <person name="Anantharaman K."/>
            <person name="Lane K.R."/>
            <person name="Thomas B.C."/>
            <person name="Pan C."/>
            <person name="Northen T.R."/>
            <person name="Banfield J.F."/>
        </authorList>
    </citation>
    <scope>NUCLEOTIDE SEQUENCE [LARGE SCALE GENOMIC DNA]</scope>
    <source>
        <strain evidence="2">WS_9</strain>
    </source>
</reference>
<sequence>MRSRSWLAVVLVSAAGAGYVAPTNAKLAIDPLLYPEPPRNAITFWGHACAYIDIGGFGIVTDPVFARRYAVIRRRLIAAPPRESFDQAEVVLISHAHQDHLNPKTLARFTPGTIVLCPRPAAKYVAGLGLRVLVMRPGDEFDFPGGTIVAVAAHHPGGRHSLKARSDGRALGYIIRGPRNTIYYSGDTDYFPGIAAIGSKYRPDIALLNINAHLHSEDAVFAIAGLGMPSVVPMHLGAYDGKSTRLGPRWRAELVGALGSTIVPLEVGESISLSPSARDSAAHR</sequence>
<dbReference type="Proteomes" id="UP000317691">
    <property type="component" value="Unassembled WGS sequence"/>
</dbReference>
<dbReference type="SUPFAM" id="SSF56281">
    <property type="entry name" value="Metallo-hydrolase/oxidoreductase"/>
    <property type="match status" value="1"/>
</dbReference>
<accession>A0A538TQK2</accession>
<comment type="caution">
    <text evidence="2">The sequence shown here is derived from an EMBL/GenBank/DDBJ whole genome shotgun (WGS) entry which is preliminary data.</text>
</comment>
<organism evidence="2 3">
    <name type="scientific">Eiseniibacteriota bacterium</name>
    <dbReference type="NCBI Taxonomy" id="2212470"/>
    <lineage>
        <taxon>Bacteria</taxon>
        <taxon>Candidatus Eiseniibacteriota</taxon>
    </lineage>
</organism>
<evidence type="ECO:0000313" key="2">
    <source>
        <dbReference type="EMBL" id="TMQ65911.1"/>
    </source>
</evidence>
<keyword evidence="2" id="KW-0378">Hydrolase</keyword>
<dbReference type="InterPro" id="IPR001279">
    <property type="entry name" value="Metallo-B-lactamas"/>
</dbReference>
<protein>
    <submittedName>
        <fullName evidence="2">MBL fold metallo-hydrolase</fullName>
    </submittedName>
</protein>
<gene>
    <name evidence="2" type="ORF">E6K79_03315</name>
</gene>
<feature type="domain" description="Metallo-beta-lactamase" evidence="1">
    <location>
        <begin position="59"/>
        <end position="235"/>
    </location>
</feature>
<proteinExistence type="predicted"/>
<dbReference type="PANTHER" id="PTHR43546">
    <property type="entry name" value="UPF0173 METAL-DEPENDENT HYDROLASE MJ1163-RELATED"/>
    <property type="match status" value="1"/>
</dbReference>
<dbReference type="InterPro" id="IPR036866">
    <property type="entry name" value="RibonucZ/Hydroxyglut_hydro"/>
</dbReference>
<dbReference type="InterPro" id="IPR050114">
    <property type="entry name" value="UPF0173_UPF0282_UlaG_hydrolase"/>
</dbReference>
<dbReference type="EMBL" id="VBOZ01000010">
    <property type="protein sequence ID" value="TMQ65911.1"/>
    <property type="molecule type" value="Genomic_DNA"/>
</dbReference>